<name>A0A9N9HK07_9GLOM</name>
<dbReference type="OrthoDB" id="2339265at2759"/>
<dbReference type="SUPFAM" id="SSF56112">
    <property type="entry name" value="Protein kinase-like (PK-like)"/>
    <property type="match status" value="1"/>
</dbReference>
<organism evidence="1 2">
    <name type="scientific">Ambispora leptoticha</name>
    <dbReference type="NCBI Taxonomy" id="144679"/>
    <lineage>
        <taxon>Eukaryota</taxon>
        <taxon>Fungi</taxon>
        <taxon>Fungi incertae sedis</taxon>
        <taxon>Mucoromycota</taxon>
        <taxon>Glomeromycotina</taxon>
        <taxon>Glomeromycetes</taxon>
        <taxon>Archaeosporales</taxon>
        <taxon>Ambisporaceae</taxon>
        <taxon>Ambispora</taxon>
    </lineage>
</organism>
<dbReference type="EMBL" id="CAJVPS010016162">
    <property type="protein sequence ID" value="CAG8688957.1"/>
    <property type="molecule type" value="Genomic_DNA"/>
</dbReference>
<evidence type="ECO:0000313" key="1">
    <source>
        <dbReference type="EMBL" id="CAG8688957.1"/>
    </source>
</evidence>
<dbReference type="InterPro" id="IPR011009">
    <property type="entry name" value="Kinase-like_dom_sf"/>
</dbReference>
<keyword evidence="2" id="KW-1185">Reference proteome</keyword>
<sequence>ISNETKVQFDYLEQLYDNKLLFVVEQKGNFHLPRKLLVKFVGRFEVEAHKACANLGIAPQLFGYQRIPGKRHMIVMEFLEDYECLSLREPIEVKNAVKEAVKKMHDSGFVHGDLRNIKKGGNDSDQILRHPDAYSGYQIQQEHDEYMVGLL</sequence>
<gene>
    <name evidence="1" type="ORF">ALEPTO_LOCUS11138</name>
</gene>
<evidence type="ECO:0000313" key="2">
    <source>
        <dbReference type="Proteomes" id="UP000789508"/>
    </source>
</evidence>
<feature type="non-terminal residue" evidence="1">
    <location>
        <position position="151"/>
    </location>
</feature>
<accession>A0A9N9HK07</accession>
<dbReference type="AlphaFoldDB" id="A0A9N9HK07"/>
<reference evidence="1" key="1">
    <citation type="submission" date="2021-06" db="EMBL/GenBank/DDBJ databases">
        <authorList>
            <person name="Kallberg Y."/>
            <person name="Tangrot J."/>
            <person name="Rosling A."/>
        </authorList>
    </citation>
    <scope>NUCLEOTIDE SEQUENCE</scope>
    <source>
        <strain evidence="1">FL130A</strain>
    </source>
</reference>
<protein>
    <submittedName>
        <fullName evidence="1">12854_t:CDS:1</fullName>
    </submittedName>
</protein>
<dbReference type="Proteomes" id="UP000789508">
    <property type="component" value="Unassembled WGS sequence"/>
</dbReference>
<proteinExistence type="predicted"/>
<comment type="caution">
    <text evidence="1">The sequence shown here is derived from an EMBL/GenBank/DDBJ whole genome shotgun (WGS) entry which is preliminary data.</text>
</comment>